<accession>A0A0V0HYU8</accession>
<organism evidence="1">
    <name type="scientific">Solanum chacoense</name>
    <name type="common">Chaco potato</name>
    <dbReference type="NCBI Taxonomy" id="4108"/>
    <lineage>
        <taxon>Eukaryota</taxon>
        <taxon>Viridiplantae</taxon>
        <taxon>Streptophyta</taxon>
        <taxon>Embryophyta</taxon>
        <taxon>Tracheophyta</taxon>
        <taxon>Spermatophyta</taxon>
        <taxon>Magnoliopsida</taxon>
        <taxon>eudicotyledons</taxon>
        <taxon>Gunneridae</taxon>
        <taxon>Pentapetalae</taxon>
        <taxon>asterids</taxon>
        <taxon>lamiids</taxon>
        <taxon>Solanales</taxon>
        <taxon>Solanaceae</taxon>
        <taxon>Solanoideae</taxon>
        <taxon>Solaneae</taxon>
        <taxon>Solanum</taxon>
    </lineage>
</organism>
<name>A0A0V0HYU8_SOLCH</name>
<dbReference type="EMBL" id="GEDG01013519">
    <property type="protein sequence ID" value="JAP25226.1"/>
    <property type="molecule type" value="Transcribed_RNA"/>
</dbReference>
<evidence type="ECO:0000313" key="1">
    <source>
        <dbReference type="EMBL" id="JAP25226.1"/>
    </source>
</evidence>
<protein>
    <submittedName>
        <fullName evidence="1">Putative ovule protein</fullName>
    </submittedName>
</protein>
<proteinExistence type="predicted"/>
<sequence length="64" mass="7666">MVDISDLARPKLLRGRSPYLLHVHLVNLFIQLPTRTSFDHPIHYLPPTTKTFFNFNVYFFSRLY</sequence>
<dbReference type="AlphaFoldDB" id="A0A0V0HYU8"/>
<dbReference type="EMBL" id="GEDG01007037">
    <property type="protein sequence ID" value="JAP31452.1"/>
    <property type="molecule type" value="Transcribed_RNA"/>
</dbReference>
<reference evidence="1" key="1">
    <citation type="submission" date="2015-12" db="EMBL/GenBank/DDBJ databases">
        <title>Gene expression during late stages of embryo sac development: a critical building block for successful pollen-pistil interactions.</title>
        <authorList>
            <person name="Liu Y."/>
            <person name="Joly V."/>
            <person name="Sabar M."/>
            <person name="Matton D.P."/>
        </authorList>
    </citation>
    <scope>NUCLEOTIDE SEQUENCE</scope>
</reference>